<organism evidence="1">
    <name type="scientific">Medioppia subpectinata</name>
    <dbReference type="NCBI Taxonomy" id="1979941"/>
    <lineage>
        <taxon>Eukaryota</taxon>
        <taxon>Metazoa</taxon>
        <taxon>Ecdysozoa</taxon>
        <taxon>Arthropoda</taxon>
        <taxon>Chelicerata</taxon>
        <taxon>Arachnida</taxon>
        <taxon>Acari</taxon>
        <taxon>Acariformes</taxon>
        <taxon>Sarcoptiformes</taxon>
        <taxon>Oribatida</taxon>
        <taxon>Brachypylina</taxon>
        <taxon>Oppioidea</taxon>
        <taxon>Oppiidae</taxon>
        <taxon>Medioppia</taxon>
    </lineage>
</organism>
<dbReference type="OrthoDB" id="3219396at2759"/>
<dbReference type="EMBL" id="OC866246">
    <property type="protein sequence ID" value="CAD7632852.1"/>
    <property type="molecule type" value="Genomic_DNA"/>
</dbReference>
<evidence type="ECO:0000313" key="2">
    <source>
        <dbReference type="Proteomes" id="UP000759131"/>
    </source>
</evidence>
<evidence type="ECO:0000313" key="1">
    <source>
        <dbReference type="EMBL" id="CAD7632852.1"/>
    </source>
</evidence>
<dbReference type="EMBL" id="CAJPIZ010011671">
    <property type="protein sequence ID" value="CAG2113282.1"/>
    <property type="molecule type" value="Genomic_DNA"/>
</dbReference>
<gene>
    <name evidence="1" type="ORF">OSB1V03_LOCUS13253</name>
</gene>
<accession>A0A7R9Q517</accession>
<keyword evidence="2" id="KW-1185">Reference proteome</keyword>
<name>A0A7R9Q517_9ACAR</name>
<reference evidence="1" key="1">
    <citation type="submission" date="2020-11" db="EMBL/GenBank/DDBJ databases">
        <authorList>
            <person name="Tran Van P."/>
        </authorList>
    </citation>
    <scope>NUCLEOTIDE SEQUENCE</scope>
</reference>
<proteinExistence type="predicted"/>
<dbReference type="Proteomes" id="UP000759131">
    <property type="component" value="Unassembled WGS sequence"/>
</dbReference>
<dbReference type="AlphaFoldDB" id="A0A7R9Q517"/>
<protein>
    <submittedName>
        <fullName evidence="1">Uncharacterized protein</fullName>
    </submittedName>
</protein>
<sequence>MAQQMKHKKTSLETTVDGNEDNIQQPQIYAKDSLDRFGDDMFSIILSYLTIEDNFGYECVSKQFQRTVFDGVVDITLNNRFIRKISKTISIDTQLLATIAIKLSNIETIDCRGITTAYEEHIPELLNTFRNNCRLLREIYSDSPQVIQWIRPLVTRITSINPLSMFPGIKQSLIHCHRLSQLRVKYLSHVFDTTSGQLLAKNLHQFEFSYNNNDNNGLLAVFVTQNLSLKSLVARDINATKDILIELSQQLRQLIA</sequence>